<feature type="transmembrane region" description="Helical" evidence="1">
    <location>
        <begin position="45"/>
        <end position="66"/>
    </location>
</feature>
<reference evidence="3" key="1">
    <citation type="journal article" date="2019" name="Int. J. Syst. Evol. Microbiol.">
        <title>The Global Catalogue of Microorganisms (GCM) 10K type strain sequencing project: providing services to taxonomists for standard genome sequencing and annotation.</title>
        <authorList>
            <consortium name="The Broad Institute Genomics Platform"/>
            <consortium name="The Broad Institute Genome Sequencing Center for Infectious Disease"/>
            <person name="Wu L."/>
            <person name="Ma J."/>
        </authorList>
    </citation>
    <scope>NUCLEOTIDE SEQUENCE [LARGE SCALE GENOMIC DNA]</scope>
    <source>
        <strain evidence="3">CGMCC 4.7177</strain>
    </source>
</reference>
<dbReference type="EMBL" id="JBHSFK010000005">
    <property type="protein sequence ID" value="MFC4499959.1"/>
    <property type="molecule type" value="Genomic_DNA"/>
</dbReference>
<keyword evidence="1" id="KW-0812">Transmembrane</keyword>
<evidence type="ECO:0000256" key="1">
    <source>
        <dbReference type="SAM" id="Phobius"/>
    </source>
</evidence>
<dbReference type="Proteomes" id="UP001595839">
    <property type="component" value="Unassembled WGS sequence"/>
</dbReference>
<organism evidence="2 3">
    <name type="scientific">Streptomyces vulcanius</name>
    <dbReference type="NCBI Taxonomy" id="1441876"/>
    <lineage>
        <taxon>Bacteria</taxon>
        <taxon>Bacillati</taxon>
        <taxon>Actinomycetota</taxon>
        <taxon>Actinomycetes</taxon>
        <taxon>Kitasatosporales</taxon>
        <taxon>Streptomycetaceae</taxon>
        <taxon>Streptomyces</taxon>
    </lineage>
</organism>
<keyword evidence="3" id="KW-1185">Reference proteome</keyword>
<feature type="transmembrane region" description="Helical" evidence="1">
    <location>
        <begin position="6"/>
        <end position="33"/>
    </location>
</feature>
<keyword evidence="1" id="KW-1133">Transmembrane helix</keyword>
<gene>
    <name evidence="2" type="ORF">ACFPIH_10515</name>
</gene>
<evidence type="ECO:0000313" key="2">
    <source>
        <dbReference type="EMBL" id="MFC4499959.1"/>
    </source>
</evidence>
<evidence type="ECO:0000313" key="3">
    <source>
        <dbReference type="Proteomes" id="UP001595839"/>
    </source>
</evidence>
<feature type="transmembrane region" description="Helical" evidence="1">
    <location>
        <begin position="72"/>
        <end position="88"/>
    </location>
</feature>
<keyword evidence="1" id="KW-0472">Membrane</keyword>
<comment type="caution">
    <text evidence="2">The sequence shown here is derived from an EMBL/GenBank/DDBJ whole genome shotgun (WGS) entry which is preliminary data.</text>
</comment>
<name>A0ABV9ALC5_9ACTN</name>
<sequence>MSAMRWALTGIAVVSLTLLAWGGLAAVTTGWVPRRARALILRPKLWGTGGLLSAVGLGAFLFLGPLSNMRHYYLALAGMGVNLVGAVLQSQARRPGRVPHPPTTTAV</sequence>
<dbReference type="RefSeq" id="WP_381165174.1">
    <property type="nucleotide sequence ID" value="NZ_JBHSFK010000005.1"/>
</dbReference>
<proteinExistence type="predicted"/>
<accession>A0ABV9ALC5</accession>
<evidence type="ECO:0008006" key="4">
    <source>
        <dbReference type="Google" id="ProtNLM"/>
    </source>
</evidence>
<protein>
    <recommendedName>
        <fullName evidence="4">Integral membrane protein</fullName>
    </recommendedName>
</protein>